<evidence type="ECO:0000256" key="10">
    <source>
        <dbReference type="ARBA" id="ARBA00023049"/>
    </source>
</evidence>
<evidence type="ECO:0000256" key="11">
    <source>
        <dbReference type="ARBA" id="ARBA00023136"/>
    </source>
</evidence>
<evidence type="ECO:0000256" key="9">
    <source>
        <dbReference type="ARBA" id="ARBA00022989"/>
    </source>
</evidence>
<dbReference type="AlphaFoldDB" id="A0A940NS42"/>
<feature type="transmembrane region" description="Helical" evidence="12">
    <location>
        <begin position="158"/>
        <end position="176"/>
    </location>
</feature>
<evidence type="ECO:0000256" key="2">
    <source>
        <dbReference type="ARBA" id="ARBA00004141"/>
    </source>
</evidence>
<comment type="subcellular location">
    <subcellularLocation>
        <location evidence="2">Membrane</location>
        <topology evidence="2">Multi-pass membrane protein</topology>
    </subcellularLocation>
</comment>
<evidence type="ECO:0000313" key="15">
    <source>
        <dbReference type="Proteomes" id="UP000682134"/>
    </source>
</evidence>
<accession>A0A940NS42</accession>
<dbReference type="Proteomes" id="UP000682134">
    <property type="component" value="Unassembled WGS sequence"/>
</dbReference>
<feature type="transmembrane region" description="Helical" evidence="12">
    <location>
        <begin position="182"/>
        <end position="199"/>
    </location>
</feature>
<feature type="domain" description="Peptidase M50" evidence="13">
    <location>
        <begin position="33"/>
        <end position="105"/>
    </location>
</feature>
<keyword evidence="7" id="KW-0378">Hydrolase</keyword>
<comment type="similarity">
    <text evidence="3">Belongs to the peptidase M50B family.</text>
</comment>
<dbReference type="Pfam" id="PF02163">
    <property type="entry name" value="Peptidase_M50"/>
    <property type="match status" value="2"/>
</dbReference>
<keyword evidence="10" id="KW-0482">Metalloprotease</keyword>
<dbReference type="PANTHER" id="PTHR39188:SF3">
    <property type="entry name" value="STAGE IV SPORULATION PROTEIN FB"/>
    <property type="match status" value="1"/>
</dbReference>
<evidence type="ECO:0000256" key="3">
    <source>
        <dbReference type="ARBA" id="ARBA00007931"/>
    </source>
</evidence>
<dbReference type="EMBL" id="JAGIYQ010000001">
    <property type="protein sequence ID" value="MBP0723883.1"/>
    <property type="molecule type" value="Genomic_DNA"/>
</dbReference>
<evidence type="ECO:0000256" key="7">
    <source>
        <dbReference type="ARBA" id="ARBA00022801"/>
    </source>
</evidence>
<feature type="transmembrane region" description="Helical" evidence="12">
    <location>
        <begin position="84"/>
        <end position="105"/>
    </location>
</feature>
<comment type="caution">
    <text evidence="14">The sequence shown here is derived from an EMBL/GenBank/DDBJ whole genome shotgun (WGS) entry which is preliminary data.</text>
</comment>
<keyword evidence="15" id="KW-1185">Reference proteome</keyword>
<dbReference type="PANTHER" id="PTHR39188">
    <property type="entry name" value="MEMBRANE-ASSOCIATED ZINC METALLOPROTEASE M50B"/>
    <property type="match status" value="1"/>
</dbReference>
<comment type="cofactor">
    <cofactor evidence="1">
        <name>Zn(2+)</name>
        <dbReference type="ChEBI" id="CHEBI:29105"/>
    </cofactor>
</comment>
<name>A0A940NS42_9BACI</name>
<keyword evidence="4" id="KW-0645">Protease</keyword>
<proteinExistence type="inferred from homology"/>
<evidence type="ECO:0000256" key="1">
    <source>
        <dbReference type="ARBA" id="ARBA00001947"/>
    </source>
</evidence>
<gene>
    <name evidence="14" type="ORF">J5Y03_01635</name>
</gene>
<sequence length="286" mass="33707">MNKWSALFTKIKIHPLYWLIAGIGLITASFWSVIFLTIIIFVHELGHALVATFFNWRINKVVLLPFGGVVDLDEHGNRPLLEEFLVTIAGPFQHFLLYLAAFFLYKISILPQNLYELFLFHNLCILCFNLFPIWPLDGGKILYQLFLLIFPFAKAHEVNLYCSFIFLFLGVFFTLLLQPVNLTAWVCISFLFVSLLMEWKHRHFIMIRFLMERFYGKKAYIQKIKSINVSKDMKLYEVFSRFQKGYKHNVVFSTNPKNQMTLDENELLHAYFTEKRVTSTMEELVS</sequence>
<dbReference type="GO" id="GO:0016020">
    <property type="term" value="C:membrane"/>
    <property type="evidence" value="ECO:0007669"/>
    <property type="project" value="UniProtKB-SubCell"/>
</dbReference>
<evidence type="ECO:0000256" key="6">
    <source>
        <dbReference type="ARBA" id="ARBA00022723"/>
    </source>
</evidence>
<feature type="transmembrane region" description="Helical" evidence="12">
    <location>
        <begin position="117"/>
        <end position="137"/>
    </location>
</feature>
<keyword evidence="11 12" id="KW-0472">Membrane</keyword>
<evidence type="ECO:0000259" key="13">
    <source>
        <dbReference type="Pfam" id="PF02163"/>
    </source>
</evidence>
<organism evidence="14 15">
    <name type="scientific">Gottfriedia endophytica</name>
    <dbReference type="NCBI Taxonomy" id="2820819"/>
    <lineage>
        <taxon>Bacteria</taxon>
        <taxon>Bacillati</taxon>
        <taxon>Bacillota</taxon>
        <taxon>Bacilli</taxon>
        <taxon>Bacillales</taxon>
        <taxon>Bacillaceae</taxon>
        <taxon>Gottfriedia</taxon>
    </lineage>
</organism>
<dbReference type="CDD" id="cd06161">
    <property type="entry name" value="S2P-M50_SpoIVFB"/>
    <property type="match status" value="1"/>
</dbReference>
<dbReference type="InterPro" id="IPR008915">
    <property type="entry name" value="Peptidase_M50"/>
</dbReference>
<evidence type="ECO:0000256" key="8">
    <source>
        <dbReference type="ARBA" id="ARBA00022833"/>
    </source>
</evidence>
<keyword evidence="8" id="KW-0862">Zinc</keyword>
<keyword evidence="6" id="KW-0479">Metal-binding</keyword>
<reference evidence="14" key="1">
    <citation type="submission" date="2021-04" db="EMBL/GenBank/DDBJ databases">
        <title>Genome seq and assembly of Bacillus sp.</title>
        <authorList>
            <person name="Chhetri G."/>
        </authorList>
    </citation>
    <scope>NUCLEOTIDE SEQUENCE</scope>
    <source>
        <strain evidence="14">RG28</strain>
    </source>
</reference>
<keyword evidence="9 12" id="KW-1133">Transmembrane helix</keyword>
<dbReference type="RefSeq" id="WP_209401746.1">
    <property type="nucleotide sequence ID" value="NZ_JAGIYQ010000001.1"/>
</dbReference>
<protein>
    <submittedName>
        <fullName evidence="14">M50 family metallopeptidase</fullName>
    </submittedName>
</protein>
<dbReference type="GO" id="GO:0006508">
    <property type="term" value="P:proteolysis"/>
    <property type="evidence" value="ECO:0007669"/>
    <property type="project" value="UniProtKB-KW"/>
</dbReference>
<dbReference type="GO" id="GO:0008237">
    <property type="term" value="F:metallopeptidase activity"/>
    <property type="evidence" value="ECO:0007669"/>
    <property type="project" value="UniProtKB-KW"/>
</dbReference>
<evidence type="ECO:0000256" key="5">
    <source>
        <dbReference type="ARBA" id="ARBA00022692"/>
    </source>
</evidence>
<evidence type="ECO:0000313" key="14">
    <source>
        <dbReference type="EMBL" id="MBP0723883.1"/>
    </source>
</evidence>
<evidence type="ECO:0000256" key="4">
    <source>
        <dbReference type="ARBA" id="ARBA00022670"/>
    </source>
</evidence>
<dbReference type="GO" id="GO:0046872">
    <property type="term" value="F:metal ion binding"/>
    <property type="evidence" value="ECO:0007669"/>
    <property type="project" value="UniProtKB-KW"/>
</dbReference>
<feature type="transmembrane region" description="Helical" evidence="12">
    <location>
        <begin position="16"/>
        <end position="42"/>
    </location>
</feature>
<feature type="domain" description="Peptidase M50" evidence="13">
    <location>
        <begin position="112"/>
        <end position="169"/>
    </location>
</feature>
<evidence type="ECO:0000256" key="12">
    <source>
        <dbReference type="SAM" id="Phobius"/>
    </source>
</evidence>
<keyword evidence="5 12" id="KW-0812">Transmembrane</keyword>